<dbReference type="Proteomes" id="UP000557193">
    <property type="component" value="Unassembled WGS sequence"/>
</dbReference>
<dbReference type="AlphaFoldDB" id="A0A7X0BT07"/>
<sequence length="135" mass="13893">MNTRHSSLNRPWVAWIACLAVLLNLLGAPLSQANMGNGEASWLMAGFCSSSDSDPSALADLAAQLDLLVTPDSGEHSDHGHTCCCAGASFGAAISSSAGQYGQPPAQAPPLPAFTQQAQTPRYLLSATPRASPLS</sequence>
<keyword evidence="2" id="KW-1185">Reference proteome</keyword>
<dbReference type="Pfam" id="PF11162">
    <property type="entry name" value="DUF2946"/>
    <property type="match status" value="1"/>
</dbReference>
<proteinExistence type="predicted"/>
<accession>A0A7X0BT07</accession>
<evidence type="ECO:0008006" key="3">
    <source>
        <dbReference type="Google" id="ProtNLM"/>
    </source>
</evidence>
<reference evidence="1 2" key="1">
    <citation type="submission" date="2020-08" db="EMBL/GenBank/DDBJ databases">
        <title>Functional genomics of gut bacteria from endangered species of beetles.</title>
        <authorList>
            <person name="Carlos-Shanley C."/>
        </authorList>
    </citation>
    <scope>NUCLEOTIDE SEQUENCE [LARGE SCALE GENOMIC DNA]</scope>
    <source>
        <strain evidence="1 2">S00202</strain>
    </source>
</reference>
<organism evidence="1 2">
    <name type="scientific">Pseudomonas fluvialis</name>
    <dbReference type="NCBI Taxonomy" id="1793966"/>
    <lineage>
        <taxon>Bacteria</taxon>
        <taxon>Pseudomonadati</taxon>
        <taxon>Pseudomonadota</taxon>
        <taxon>Gammaproteobacteria</taxon>
        <taxon>Pseudomonadales</taxon>
        <taxon>Pseudomonadaceae</taxon>
        <taxon>Pseudomonas</taxon>
    </lineage>
</organism>
<dbReference type="EMBL" id="JACHLL010000004">
    <property type="protein sequence ID" value="MBB6342235.1"/>
    <property type="molecule type" value="Genomic_DNA"/>
</dbReference>
<gene>
    <name evidence="1" type="ORF">HNP49_002417</name>
</gene>
<comment type="caution">
    <text evidence="1">The sequence shown here is derived from an EMBL/GenBank/DDBJ whole genome shotgun (WGS) entry which is preliminary data.</text>
</comment>
<evidence type="ECO:0000313" key="2">
    <source>
        <dbReference type="Proteomes" id="UP000557193"/>
    </source>
</evidence>
<dbReference type="InterPro" id="IPR021333">
    <property type="entry name" value="DUF2946"/>
</dbReference>
<protein>
    <recommendedName>
        <fullName evidence="3">DUF2946 domain-containing protein</fullName>
    </recommendedName>
</protein>
<name>A0A7X0BT07_9PSED</name>
<evidence type="ECO:0000313" key="1">
    <source>
        <dbReference type="EMBL" id="MBB6342235.1"/>
    </source>
</evidence>
<dbReference type="RefSeq" id="WP_184683570.1">
    <property type="nucleotide sequence ID" value="NZ_JACHLL010000004.1"/>
</dbReference>